<sequence length="122" mass="13612">MRVTRSEAAEVLTLTFHQLATNALKYGAISAPAGGLRVSWSTFKKHDRTWLTLSWIEMEAPSRGPTTRRDFGTDLLEGRIPYELSGTGKVVIGAGGAHFRLEFPSKDGEASWRPMRQPHPWC</sequence>
<comment type="catalytic activity">
    <reaction evidence="1">
        <text>ATP + protein L-histidine = ADP + protein N-phospho-L-histidine.</text>
        <dbReference type="EC" id="2.7.13.3"/>
    </reaction>
</comment>
<dbReference type="EMBL" id="JAFCLK010000062">
    <property type="protein sequence ID" value="MBR1141345.1"/>
    <property type="molecule type" value="Genomic_DNA"/>
</dbReference>
<organism evidence="8 9">
    <name type="scientific">Bradyrhizobium denitrificans</name>
    <dbReference type="NCBI Taxonomy" id="2734912"/>
    <lineage>
        <taxon>Bacteria</taxon>
        <taxon>Pseudomonadati</taxon>
        <taxon>Pseudomonadota</taxon>
        <taxon>Alphaproteobacteria</taxon>
        <taxon>Hyphomicrobiales</taxon>
        <taxon>Nitrobacteraceae</taxon>
        <taxon>Bradyrhizobium</taxon>
    </lineage>
</organism>
<protein>
    <recommendedName>
        <fullName evidence="2">histidine kinase</fullName>
        <ecNumber evidence="2">2.7.13.3</ecNumber>
    </recommendedName>
</protein>
<keyword evidence="3" id="KW-0597">Phosphoprotein</keyword>
<name>A0ABS5GJ26_9BRAD</name>
<evidence type="ECO:0000313" key="9">
    <source>
        <dbReference type="Proteomes" id="UP001314635"/>
    </source>
</evidence>
<dbReference type="PANTHER" id="PTHR41523">
    <property type="entry name" value="TWO-COMPONENT SYSTEM SENSOR PROTEIN"/>
    <property type="match status" value="1"/>
</dbReference>
<dbReference type="EC" id="2.7.13.3" evidence="2"/>
<keyword evidence="6" id="KW-0418">Kinase</keyword>
<evidence type="ECO:0000256" key="5">
    <source>
        <dbReference type="ARBA" id="ARBA00022741"/>
    </source>
</evidence>
<comment type="caution">
    <text evidence="8">The sequence shown here is derived from an EMBL/GenBank/DDBJ whole genome shotgun (WGS) entry which is preliminary data.</text>
</comment>
<reference evidence="9" key="1">
    <citation type="journal article" date="2021" name="ISME J.">
        <title>Evolutionary origin and ecological implication of a unique nif island in free-living Bradyrhizobium lineages.</title>
        <authorList>
            <person name="Tao J."/>
        </authorList>
    </citation>
    <scope>NUCLEOTIDE SEQUENCE [LARGE SCALE GENOMIC DNA]</scope>
    <source>
        <strain evidence="9">SZCCT0094</strain>
    </source>
</reference>
<evidence type="ECO:0000256" key="1">
    <source>
        <dbReference type="ARBA" id="ARBA00000085"/>
    </source>
</evidence>
<keyword evidence="4" id="KW-0808">Transferase</keyword>
<dbReference type="PANTHER" id="PTHR41523:SF7">
    <property type="entry name" value="HISTIDINE KINASE"/>
    <property type="match status" value="1"/>
</dbReference>
<dbReference type="Proteomes" id="UP001314635">
    <property type="component" value="Unassembled WGS sequence"/>
</dbReference>
<keyword evidence="5" id="KW-0547">Nucleotide-binding</keyword>
<accession>A0ABS5GJ26</accession>
<evidence type="ECO:0000256" key="6">
    <source>
        <dbReference type="ARBA" id="ARBA00022777"/>
    </source>
</evidence>
<dbReference type="RefSeq" id="WP_172241853.1">
    <property type="nucleotide sequence ID" value="NZ_JABFDP010000034.1"/>
</dbReference>
<gene>
    <name evidence="8" type="ORF">JQ619_36920</name>
</gene>
<evidence type="ECO:0000256" key="4">
    <source>
        <dbReference type="ARBA" id="ARBA00022679"/>
    </source>
</evidence>
<proteinExistence type="predicted"/>
<evidence type="ECO:0000313" key="8">
    <source>
        <dbReference type="EMBL" id="MBR1141345.1"/>
    </source>
</evidence>
<evidence type="ECO:0000256" key="7">
    <source>
        <dbReference type="ARBA" id="ARBA00022840"/>
    </source>
</evidence>
<evidence type="ECO:0000256" key="3">
    <source>
        <dbReference type="ARBA" id="ARBA00022553"/>
    </source>
</evidence>
<keyword evidence="9" id="KW-1185">Reference proteome</keyword>
<keyword evidence="7" id="KW-0067">ATP-binding</keyword>
<evidence type="ECO:0000256" key="2">
    <source>
        <dbReference type="ARBA" id="ARBA00012438"/>
    </source>
</evidence>